<reference evidence="2 3" key="1">
    <citation type="submission" date="2018-06" db="EMBL/GenBank/DDBJ databases">
        <title>Genomic Encyclopedia of Type Strains, Phase IV (KMG-IV): sequencing the most valuable type-strain genomes for metagenomic binning, comparative biology and taxonomic classification.</title>
        <authorList>
            <person name="Goeker M."/>
        </authorList>
    </citation>
    <scope>NUCLEOTIDE SEQUENCE [LARGE SCALE GENOMIC DNA]</scope>
    <source>
        <strain evidence="2 3">DSM 44599</strain>
    </source>
</reference>
<comment type="caution">
    <text evidence="2">The sequence shown here is derived from an EMBL/GenBank/DDBJ whole genome shotgun (WGS) entry which is preliminary data.</text>
</comment>
<dbReference type="AlphaFoldDB" id="A0A366DDD8"/>
<name>A0A366DDD8_9NOCA</name>
<evidence type="ECO:0000313" key="3">
    <source>
        <dbReference type="Proteomes" id="UP000252586"/>
    </source>
</evidence>
<dbReference type="PROSITE" id="PS51186">
    <property type="entry name" value="GNAT"/>
    <property type="match status" value="1"/>
</dbReference>
<organism evidence="2 3">
    <name type="scientific">Nocardia puris</name>
    <dbReference type="NCBI Taxonomy" id="208602"/>
    <lineage>
        <taxon>Bacteria</taxon>
        <taxon>Bacillati</taxon>
        <taxon>Actinomycetota</taxon>
        <taxon>Actinomycetes</taxon>
        <taxon>Mycobacteriales</taxon>
        <taxon>Nocardiaceae</taxon>
        <taxon>Nocardia</taxon>
    </lineage>
</organism>
<dbReference type="RefSeq" id="WP_067505463.1">
    <property type="nucleotide sequence ID" value="NZ_CP107943.1"/>
</dbReference>
<dbReference type="InterPro" id="IPR000182">
    <property type="entry name" value="GNAT_dom"/>
</dbReference>
<proteinExistence type="predicted"/>
<evidence type="ECO:0000259" key="1">
    <source>
        <dbReference type="PROSITE" id="PS51186"/>
    </source>
</evidence>
<sequence length="65" mass="7290">MMVDPGNHRRGLGRLLLRYAEETLLARYSTIRLETFVDNARAASFYEACGWVRADLVEGEGPAGF</sequence>
<dbReference type="EMBL" id="QNRE01000011">
    <property type="protein sequence ID" value="RBO87434.1"/>
    <property type="molecule type" value="Genomic_DNA"/>
</dbReference>
<dbReference type="Gene3D" id="3.40.630.30">
    <property type="match status" value="1"/>
</dbReference>
<dbReference type="SUPFAM" id="SSF55729">
    <property type="entry name" value="Acyl-CoA N-acyltransferases (Nat)"/>
    <property type="match status" value="1"/>
</dbReference>
<dbReference type="Pfam" id="PF00583">
    <property type="entry name" value="Acetyltransf_1"/>
    <property type="match status" value="1"/>
</dbReference>
<dbReference type="InterPro" id="IPR016181">
    <property type="entry name" value="Acyl_CoA_acyltransferase"/>
</dbReference>
<dbReference type="STRING" id="1210090.GCA_001613185_01523"/>
<evidence type="ECO:0000313" key="2">
    <source>
        <dbReference type="EMBL" id="RBO87434.1"/>
    </source>
</evidence>
<protein>
    <submittedName>
        <fullName evidence="2">Acetyltransferase (GNAT) family protein</fullName>
    </submittedName>
</protein>
<accession>A0A366DDD8</accession>
<dbReference type="GO" id="GO:0016747">
    <property type="term" value="F:acyltransferase activity, transferring groups other than amino-acyl groups"/>
    <property type="evidence" value="ECO:0007669"/>
    <property type="project" value="InterPro"/>
</dbReference>
<feature type="domain" description="N-acetyltransferase" evidence="1">
    <location>
        <begin position="1"/>
        <end position="65"/>
    </location>
</feature>
<keyword evidence="3" id="KW-1185">Reference proteome</keyword>
<gene>
    <name evidence="2" type="ORF">DFR74_111140</name>
</gene>
<dbReference type="Proteomes" id="UP000252586">
    <property type="component" value="Unassembled WGS sequence"/>
</dbReference>
<keyword evidence="2" id="KW-0808">Transferase</keyword>